<dbReference type="NCBIfam" id="NF047691">
    <property type="entry name" value="LIC13344_fam"/>
    <property type="match status" value="1"/>
</dbReference>
<dbReference type="STRING" id="758847.LSS_03819"/>
<evidence type="ECO:0000313" key="2">
    <source>
        <dbReference type="Proteomes" id="UP000035800"/>
    </source>
</evidence>
<dbReference type="RefSeq" id="WP_016551916.1">
    <property type="nucleotide sequence ID" value="NZ_CP006694.1"/>
</dbReference>
<protein>
    <submittedName>
        <fullName evidence="1">Uncharacterized protein</fullName>
    </submittedName>
</protein>
<organism evidence="1 2">
    <name type="scientific">Leptospira santarosai serovar Shermani str. LT 821</name>
    <dbReference type="NCBI Taxonomy" id="758847"/>
    <lineage>
        <taxon>Bacteria</taxon>
        <taxon>Pseudomonadati</taxon>
        <taxon>Spirochaetota</taxon>
        <taxon>Spirochaetia</taxon>
        <taxon>Leptospirales</taxon>
        <taxon>Leptospiraceae</taxon>
        <taxon>Leptospira</taxon>
    </lineage>
</organism>
<evidence type="ECO:0000313" key="1">
    <source>
        <dbReference type="EMBL" id="EKT88082.2"/>
    </source>
</evidence>
<reference evidence="1 2" key="2">
    <citation type="journal article" date="2014" name="Emerg. Microbes Infect.">
        <title>Potential impact on kidney infection: a whole-genome analysis of Leptospira santarosai serovar Shermani.</title>
        <authorList>
            <person name="Chou L.F."/>
            <person name="Chen T.W."/>
            <person name="Ko Y.C."/>
            <person name="Pan M.J."/>
            <person name="Tian Y.C."/>
            <person name="Chiu C.H."/>
            <person name="Tang P."/>
            <person name="Hung C.C."/>
            <person name="Yang C.W."/>
        </authorList>
    </citation>
    <scope>NUCLEOTIDE SEQUENCE</scope>
    <source>
        <strain evidence="1 2">LT 821</strain>
    </source>
</reference>
<name>K8YCH4_9LEPT</name>
<sequence>MMNHFFIQTGPANKTAQIALSETEKEIVSRIAYHVRELFTTFDWRWNDHREMTDKEIAAIFLVRDDVAHICGNDPKLIREFMSILEYILDEEFGE</sequence>
<reference evidence="1 2" key="1">
    <citation type="journal article" date="2012" name="Gene">
        <title>Sequence of Leptospira santarosai serovar Shermani genome and prediction of virulence-associated genes.</title>
        <authorList>
            <person name="Chou L.F."/>
            <person name="Chen Y.T."/>
            <person name="Lu C.W."/>
            <person name="Ko Y.C."/>
            <person name="Tang C.Y."/>
            <person name="Pan M.J."/>
            <person name="Tian Y.C."/>
            <person name="Chiu C.H."/>
            <person name="Hung C.C."/>
            <person name="Yang C.W."/>
        </authorList>
    </citation>
    <scope>NUCLEOTIDE SEQUENCE [LARGE SCALE GENOMIC DNA]</scope>
    <source>
        <strain evidence="1">LT 821</strain>
    </source>
</reference>
<gene>
    <name evidence="1" type="ORF">LSS_03819</name>
</gene>
<proteinExistence type="predicted"/>
<dbReference type="AlphaFoldDB" id="K8YCH4"/>
<dbReference type="Proteomes" id="UP000035800">
    <property type="component" value="Chromosome I"/>
</dbReference>
<dbReference type="GeneID" id="29739386"/>
<dbReference type="KEGG" id="lst:LSS_03819"/>
<accession>K8YCH4</accession>
<dbReference type="EMBL" id="CP006694">
    <property type="protein sequence ID" value="EKT88082.2"/>
    <property type="molecule type" value="Genomic_DNA"/>
</dbReference>